<evidence type="ECO:0000313" key="1">
    <source>
        <dbReference type="EMBL" id="ASJ08705.1"/>
    </source>
</evidence>
<name>A0A2Z2MM50_9EURY</name>
<protein>
    <submittedName>
        <fullName evidence="1">Hydrogenase 3 maturation endopeptidase HyCI</fullName>
    </submittedName>
</protein>
<dbReference type="GeneID" id="33317665"/>
<dbReference type="Proteomes" id="UP000250125">
    <property type="component" value="Chromosome"/>
</dbReference>
<organism evidence="1 2">
    <name type="scientific">Thermococcus siculi</name>
    <dbReference type="NCBI Taxonomy" id="72803"/>
    <lineage>
        <taxon>Archaea</taxon>
        <taxon>Methanobacteriati</taxon>
        <taxon>Methanobacteriota</taxon>
        <taxon>Thermococci</taxon>
        <taxon>Thermococcales</taxon>
        <taxon>Thermococcaceae</taxon>
        <taxon>Thermococcus</taxon>
    </lineage>
</organism>
<keyword evidence="2" id="KW-1185">Reference proteome</keyword>
<dbReference type="Gene3D" id="3.40.50.1450">
    <property type="entry name" value="HybD-like"/>
    <property type="match status" value="1"/>
</dbReference>
<gene>
    <name evidence="1" type="ORF">A3L11_05465</name>
</gene>
<dbReference type="CDD" id="cd06067">
    <property type="entry name" value="H2MP_MemB-H2evol"/>
    <property type="match status" value="1"/>
</dbReference>
<dbReference type="PANTHER" id="PTHR30302">
    <property type="entry name" value="HYDROGENASE 1 MATURATION PROTEASE"/>
    <property type="match status" value="1"/>
</dbReference>
<dbReference type="PRINTS" id="PR00446">
    <property type="entry name" value="HYDRGNUPTAKE"/>
</dbReference>
<dbReference type="InterPro" id="IPR000671">
    <property type="entry name" value="Peptidase_A31"/>
</dbReference>
<reference evidence="1 2" key="1">
    <citation type="submission" date="2016-04" db="EMBL/GenBank/DDBJ databases">
        <title>Complete genome sequence of Thermococcus siculi type strain RG-20.</title>
        <authorList>
            <person name="Oger P.M."/>
        </authorList>
    </citation>
    <scope>NUCLEOTIDE SEQUENCE [LARGE SCALE GENOMIC DNA]</scope>
    <source>
        <strain evidence="1 2">RG-20</strain>
    </source>
</reference>
<dbReference type="GO" id="GO:0004175">
    <property type="term" value="F:endopeptidase activity"/>
    <property type="evidence" value="ECO:0007669"/>
    <property type="project" value="TreeGrafter"/>
</dbReference>
<dbReference type="RefSeq" id="WP_088855942.1">
    <property type="nucleotide sequence ID" value="NZ_CP015103.1"/>
</dbReference>
<evidence type="ECO:0000313" key="2">
    <source>
        <dbReference type="Proteomes" id="UP000250125"/>
    </source>
</evidence>
<dbReference type="NCBIfam" id="TIGR00072">
    <property type="entry name" value="hydrog_prot"/>
    <property type="match status" value="1"/>
</dbReference>
<proteinExistence type="predicted"/>
<dbReference type="KEGG" id="tsl:A3L11_05465"/>
<dbReference type="InterPro" id="IPR004420">
    <property type="entry name" value="Pept_A31_hyd_mat_HycI"/>
</dbReference>
<dbReference type="GO" id="GO:0008047">
    <property type="term" value="F:enzyme activator activity"/>
    <property type="evidence" value="ECO:0007669"/>
    <property type="project" value="InterPro"/>
</dbReference>
<dbReference type="OrthoDB" id="44145at2157"/>
<dbReference type="PANTHER" id="PTHR30302:SF7">
    <property type="entry name" value="F420-NONREDUCING HYDROGENASE II"/>
    <property type="match status" value="1"/>
</dbReference>
<accession>A0A2Z2MM50</accession>
<sequence length="158" mass="16847">MELADLIKNARRVVVCGIGNDARGDDAFGVLVAERLKELISNPNVLVLNCGEVPESYTGKITSFKPDLVLFIDAVDFGGGHGEIILADPEGTLGDAVSTHSLPLRILVGYLKSQLDASFVLVGCQPKVMGLFQEPSEIIIQRAKSLADSLAELLNKGD</sequence>
<dbReference type="SUPFAM" id="SSF53163">
    <property type="entry name" value="HybD-like"/>
    <property type="match status" value="1"/>
</dbReference>
<dbReference type="AlphaFoldDB" id="A0A2Z2MM50"/>
<dbReference type="EMBL" id="CP015103">
    <property type="protein sequence ID" value="ASJ08705.1"/>
    <property type="molecule type" value="Genomic_DNA"/>
</dbReference>
<dbReference type="Pfam" id="PF01750">
    <property type="entry name" value="HycI"/>
    <property type="match status" value="1"/>
</dbReference>
<dbReference type="InterPro" id="IPR023430">
    <property type="entry name" value="Pept_HybD-like_dom_sf"/>
</dbReference>
<dbReference type="GO" id="GO:0016485">
    <property type="term" value="P:protein processing"/>
    <property type="evidence" value="ECO:0007669"/>
    <property type="project" value="TreeGrafter"/>
</dbReference>